<proteinExistence type="predicted"/>
<feature type="domain" description="F-box" evidence="1">
    <location>
        <begin position="308"/>
        <end position="340"/>
    </location>
</feature>
<reference evidence="4" key="1">
    <citation type="submission" date="2024-06" db="EMBL/GenBank/DDBJ databases">
        <authorList>
            <person name="Ryan C."/>
        </authorList>
    </citation>
    <scope>NUCLEOTIDE SEQUENCE [LARGE SCALE GENOMIC DNA]</scope>
</reference>
<evidence type="ECO:0000259" key="1">
    <source>
        <dbReference type="Pfam" id="PF00646"/>
    </source>
</evidence>
<dbReference type="PANTHER" id="PTHR33127:SF97">
    <property type="entry name" value="OS08G0448300 PROTEIN"/>
    <property type="match status" value="1"/>
</dbReference>
<dbReference type="PANTHER" id="PTHR33127">
    <property type="entry name" value="TRANSMEMBRANE PROTEIN"/>
    <property type="match status" value="1"/>
</dbReference>
<keyword evidence="4" id="KW-1185">Reference proteome</keyword>
<dbReference type="Proteomes" id="UP001497457">
    <property type="component" value="Chromosome 28b"/>
</dbReference>
<dbReference type="EMBL" id="OZ075138">
    <property type="protein sequence ID" value="CAL5012786.1"/>
    <property type="molecule type" value="Genomic_DNA"/>
</dbReference>
<dbReference type="SUPFAM" id="SSF81383">
    <property type="entry name" value="F-box domain"/>
    <property type="match status" value="1"/>
</dbReference>
<dbReference type="Gene3D" id="1.20.1280.50">
    <property type="match status" value="1"/>
</dbReference>
<organism evidence="3 4">
    <name type="scientific">Urochloa decumbens</name>
    <dbReference type="NCBI Taxonomy" id="240449"/>
    <lineage>
        <taxon>Eukaryota</taxon>
        <taxon>Viridiplantae</taxon>
        <taxon>Streptophyta</taxon>
        <taxon>Embryophyta</taxon>
        <taxon>Tracheophyta</taxon>
        <taxon>Spermatophyta</taxon>
        <taxon>Magnoliopsida</taxon>
        <taxon>Liliopsida</taxon>
        <taxon>Poales</taxon>
        <taxon>Poaceae</taxon>
        <taxon>PACMAD clade</taxon>
        <taxon>Panicoideae</taxon>
        <taxon>Panicodae</taxon>
        <taxon>Paniceae</taxon>
        <taxon>Melinidinae</taxon>
        <taxon>Urochloa</taxon>
    </lineage>
</organism>
<sequence length="636" mass="71644">MLDESTCECFLLSLAAAGATRRHRNKMSLPPLREPLEFIAMCAVLESPGHPDCTVFVSSTAEAGKPFLLHSCPGDLEWTKLSSPIDDGVTFSSEMINYRGKVYSLCSPSTHIIMIDLVEGVVRVRQMGTIEYEEDIARTGCCAHLVESRGDLFAVWTQELGLFGHDGVLTDITVYRLDISDDDSESMVWRTVESIGGDRTFLLSGGYGFSCAVRGGQMEGNCVYLVWSCCDCERLYKFCLDDMTTSFRQVLPQPTHPWCRAFWVAPANCSIQAMEVGESALSNQLLIKKVSQPNDLENQVQPTSWPPWHDLPLELLELVVSNLSLVDRLRFPAVCKSWSKVSYPVEQAKVWPWLMHCSKQDGICKMFDPLRGKEYTLQVETFETIGHHIFRSSKDGWVVVSGGSEDDEIFIINPFTGDIVEDPPIFDDHYNYYGISFSSTPVSPDCLFFGITGSNSGVFVAVHTWKHGEDRWNEHEKGNLGAFDLGSKDTKSAWKILDKPEPIHAEMDLFDHDHEGREFCYLVELKGELISVFMRNAAEPPRVFKLDETKMAWIEVEDISGAALFLDIRASYAVASPEGGHGNKIFFPRYSEDGKQAVFYDMETKMYYPSFYGHKQPLKCVWIVPSLYVDKPVRGI</sequence>
<dbReference type="Pfam" id="PF03478">
    <property type="entry name" value="Beta-prop_KIB1-4"/>
    <property type="match status" value="2"/>
</dbReference>
<dbReference type="SUPFAM" id="SSF50965">
    <property type="entry name" value="Galactose oxidase, central domain"/>
    <property type="match status" value="1"/>
</dbReference>
<evidence type="ECO:0000259" key="2">
    <source>
        <dbReference type="Pfam" id="PF03478"/>
    </source>
</evidence>
<evidence type="ECO:0000313" key="4">
    <source>
        <dbReference type="Proteomes" id="UP001497457"/>
    </source>
</evidence>
<dbReference type="InterPro" id="IPR011043">
    <property type="entry name" value="Gal_Oxase/kelch_b-propeller"/>
</dbReference>
<dbReference type="InterPro" id="IPR001810">
    <property type="entry name" value="F-box_dom"/>
</dbReference>
<dbReference type="Pfam" id="PF00646">
    <property type="entry name" value="F-box"/>
    <property type="match status" value="1"/>
</dbReference>
<evidence type="ECO:0000313" key="3">
    <source>
        <dbReference type="EMBL" id="CAL5012786.1"/>
    </source>
</evidence>
<evidence type="ECO:0008006" key="5">
    <source>
        <dbReference type="Google" id="ProtNLM"/>
    </source>
</evidence>
<dbReference type="AlphaFoldDB" id="A0ABC9C0Q7"/>
<protein>
    <recommendedName>
        <fullName evidence="5">F-box domain-containing protein</fullName>
    </recommendedName>
</protein>
<feature type="domain" description="KIB1-4 beta-propeller" evidence="2">
    <location>
        <begin position="7"/>
        <end position="231"/>
    </location>
</feature>
<gene>
    <name evidence="3" type="ORF">URODEC1_LOCUS71048</name>
</gene>
<feature type="domain" description="KIB1-4 beta-propeller" evidence="2">
    <location>
        <begin position="372"/>
        <end position="598"/>
    </location>
</feature>
<reference evidence="3 4" key="2">
    <citation type="submission" date="2024-10" db="EMBL/GenBank/DDBJ databases">
        <authorList>
            <person name="Ryan C."/>
        </authorList>
    </citation>
    <scope>NUCLEOTIDE SEQUENCE [LARGE SCALE GENOMIC DNA]</scope>
</reference>
<name>A0ABC9C0Q7_9POAL</name>
<accession>A0ABC9C0Q7</accession>
<dbReference type="InterPro" id="IPR005174">
    <property type="entry name" value="KIB1-4_b-propeller"/>
</dbReference>
<dbReference type="InterPro" id="IPR036047">
    <property type="entry name" value="F-box-like_dom_sf"/>
</dbReference>